<dbReference type="SUPFAM" id="SSF52172">
    <property type="entry name" value="CheY-like"/>
    <property type="match status" value="1"/>
</dbReference>
<feature type="domain" description="Response regulatory" evidence="2">
    <location>
        <begin position="20"/>
        <end position="128"/>
    </location>
</feature>
<sequence length="267" mass="29936">MKIDITDIVNQEPAAEKPVSLLLLDDELVNLTLRATFLRKHGYLCLTASTYEEALELFDQIDIAVLDYHLGAGKFGSDVAALLRKSRPNVPIIILSSTLEHYFGGAEDMHLLKGHSSTEDLLEALQLLEAKRRGTPVVVDAPQFFYTRICHAIGPDVLIQFFDEKGTWVYCNEAAAEYLGRDRDWFPGRSIHAEMPRTLRDWQSIIIDVLSLHNTYIARSRKGLLNVSEDLTEDLTWSILAFPTTLHDGRPGVILTARLLTPALSPP</sequence>
<dbReference type="EMBL" id="JACCCW010000002">
    <property type="protein sequence ID" value="NYF80664.1"/>
    <property type="molecule type" value="Genomic_DNA"/>
</dbReference>
<dbReference type="Pfam" id="PF00072">
    <property type="entry name" value="Response_reg"/>
    <property type="match status" value="1"/>
</dbReference>
<evidence type="ECO:0000259" key="2">
    <source>
        <dbReference type="PROSITE" id="PS50110"/>
    </source>
</evidence>
<evidence type="ECO:0000313" key="3">
    <source>
        <dbReference type="EMBL" id="NYF80664.1"/>
    </source>
</evidence>
<dbReference type="InterPro" id="IPR011006">
    <property type="entry name" value="CheY-like_superfamily"/>
</dbReference>
<dbReference type="RefSeq" id="WP_348640885.1">
    <property type="nucleotide sequence ID" value="NZ_JACCCW010000002.1"/>
</dbReference>
<keyword evidence="4" id="KW-1185">Reference proteome</keyword>
<reference evidence="3 4" key="1">
    <citation type="submission" date="2020-07" db="EMBL/GenBank/DDBJ databases">
        <title>Genomic Encyclopedia of Type Strains, Phase IV (KMG-V): Genome sequencing to study the core and pangenomes of soil and plant-associated prokaryotes.</title>
        <authorList>
            <person name="Whitman W."/>
        </authorList>
    </citation>
    <scope>NUCLEOTIDE SEQUENCE [LARGE SCALE GENOMIC DNA]</scope>
    <source>
        <strain evidence="3 4">X4EP2</strain>
    </source>
</reference>
<feature type="modified residue" description="4-aspartylphosphate" evidence="1">
    <location>
        <position position="67"/>
    </location>
</feature>
<keyword evidence="1" id="KW-0597">Phosphoprotein</keyword>
<dbReference type="InterPro" id="IPR001789">
    <property type="entry name" value="Sig_transdc_resp-reg_receiver"/>
</dbReference>
<dbReference type="GO" id="GO:0000160">
    <property type="term" value="P:phosphorelay signal transduction system"/>
    <property type="evidence" value="ECO:0007669"/>
    <property type="project" value="InterPro"/>
</dbReference>
<dbReference type="PROSITE" id="PS50110">
    <property type="entry name" value="RESPONSE_REGULATORY"/>
    <property type="match status" value="1"/>
</dbReference>
<evidence type="ECO:0000256" key="1">
    <source>
        <dbReference type="PROSITE-ProRule" id="PRU00169"/>
    </source>
</evidence>
<dbReference type="SUPFAM" id="SSF55785">
    <property type="entry name" value="PYP-like sensor domain (PAS domain)"/>
    <property type="match status" value="1"/>
</dbReference>
<name>A0A7Y9THL1_9BACT</name>
<protein>
    <submittedName>
        <fullName evidence="3">CheY-like chemotaxis protein</fullName>
    </submittedName>
</protein>
<dbReference type="AlphaFoldDB" id="A0A7Y9THL1"/>
<evidence type="ECO:0000313" key="4">
    <source>
        <dbReference type="Proteomes" id="UP000589520"/>
    </source>
</evidence>
<proteinExistence type="predicted"/>
<comment type="caution">
    <text evidence="3">The sequence shown here is derived from an EMBL/GenBank/DDBJ whole genome shotgun (WGS) entry which is preliminary data.</text>
</comment>
<dbReference type="SMART" id="SM00448">
    <property type="entry name" value="REC"/>
    <property type="match status" value="1"/>
</dbReference>
<dbReference type="InterPro" id="IPR035965">
    <property type="entry name" value="PAS-like_dom_sf"/>
</dbReference>
<dbReference type="Gene3D" id="3.40.50.2300">
    <property type="match status" value="1"/>
</dbReference>
<accession>A0A7Y9THL1</accession>
<dbReference type="CDD" id="cd00156">
    <property type="entry name" value="REC"/>
    <property type="match status" value="1"/>
</dbReference>
<gene>
    <name evidence="3" type="ORF">HDF17_002984</name>
</gene>
<organism evidence="3 4">
    <name type="scientific">Granulicella arctica</name>
    <dbReference type="NCBI Taxonomy" id="940613"/>
    <lineage>
        <taxon>Bacteria</taxon>
        <taxon>Pseudomonadati</taxon>
        <taxon>Acidobacteriota</taxon>
        <taxon>Terriglobia</taxon>
        <taxon>Terriglobales</taxon>
        <taxon>Acidobacteriaceae</taxon>
        <taxon>Granulicella</taxon>
    </lineage>
</organism>
<dbReference type="Proteomes" id="UP000589520">
    <property type="component" value="Unassembled WGS sequence"/>
</dbReference>